<name>A0ACD0WFG2_CLALS</name>
<organism evidence="1 2">
    <name type="scientific">Clavispora lusitaniae</name>
    <name type="common">Candida lusitaniae</name>
    <dbReference type="NCBI Taxonomy" id="36911"/>
    <lineage>
        <taxon>Eukaryota</taxon>
        <taxon>Fungi</taxon>
        <taxon>Dikarya</taxon>
        <taxon>Ascomycota</taxon>
        <taxon>Saccharomycotina</taxon>
        <taxon>Pichiomycetes</taxon>
        <taxon>Metschnikowiaceae</taxon>
        <taxon>Clavispora</taxon>
    </lineage>
</organism>
<protein>
    <submittedName>
        <fullName evidence="1">GTPase-activating protein</fullName>
    </submittedName>
</protein>
<sequence>MTENPTTPVELGSPGVDSVTPSPISPNSDKAPLAPPNVPPKLPPRSNSASTKDSGDSVGKKLALRQNELYAWNSMNMHADILANTPIQLKERIEKLSSSEEFWARLLENYGPQYITDKIVEEIEQAVIAGVPSEVRPLLYLKIMQIRAHMDSTMYNGIFKKAKLAQWETTQPETEAYSEGLKEIMQVFQYCISEIAVPNTPDSSHRALKIVERVAHFLVELPELSNPEVLAILFKVDALFNNLSKEEFCYKASRSLEDNTPQTFLHIVKQGIDLSSLFRNFLLSVIGPDMDEDFSIPVLDFVVFEGFDFLHRILTAVFEQKEKQILDLNGNELYSYIYSSEFLSDLHLATLEAALKIAPSFVKYENEYHLMSVNAISGNDSELTNLKETNEDLSLHLKDLKSKTESLSKTEAEIVTQLTEYTEKLKEAQEEKERLSKEEEELRAKYAQLTMNENLTNLVNANKDISNENADLEAQIAELEKQIATKSAKLKKVQK</sequence>
<dbReference type="EMBL" id="CP038484">
    <property type="protein sequence ID" value="QFZ25807.1"/>
    <property type="molecule type" value="Genomic_DNA"/>
</dbReference>
<evidence type="ECO:0000313" key="2">
    <source>
        <dbReference type="Proteomes" id="UP000326582"/>
    </source>
</evidence>
<gene>
    <name evidence="1" type="ORF">EJF14_10919</name>
</gene>
<dbReference type="Proteomes" id="UP000326582">
    <property type="component" value="Chromosome 1"/>
</dbReference>
<reference evidence="2" key="1">
    <citation type="journal article" date="2019" name="MBio">
        <title>Comparative genomics for the elucidation of multidrug resistance (MDR) in Candida lusitaniae.</title>
        <authorList>
            <person name="Kannan A."/>
            <person name="Asner S.A."/>
            <person name="Trachsel E."/>
            <person name="Kelly S."/>
            <person name="Parker J."/>
            <person name="Sanglard D."/>
        </authorList>
    </citation>
    <scope>NUCLEOTIDE SEQUENCE [LARGE SCALE GENOMIC DNA]</scope>
    <source>
        <strain evidence="2">P1</strain>
    </source>
</reference>
<proteinExistence type="predicted"/>
<keyword evidence="2" id="KW-1185">Reference proteome</keyword>
<evidence type="ECO:0000313" key="1">
    <source>
        <dbReference type="EMBL" id="QFZ25807.1"/>
    </source>
</evidence>
<accession>A0ACD0WFG2</accession>